<dbReference type="Gene3D" id="3.40.50.2020">
    <property type="match status" value="1"/>
</dbReference>
<accession>A0ABN0P209</accession>
<dbReference type="InterPro" id="IPR029057">
    <property type="entry name" value="PRTase-like"/>
</dbReference>
<protein>
    <recommendedName>
        <fullName evidence="2">Phosphoribosyltransferase domain-containing protein</fullName>
    </recommendedName>
</protein>
<evidence type="ECO:0000259" key="2">
    <source>
        <dbReference type="Pfam" id="PF00156"/>
    </source>
</evidence>
<sequence>MWKKELLFTWKIAGNRSLTPFFASLVYKVLQKYYSGLPVVPVPPRPGKIRKTGWDQIDDLCRCLHGLYGVRIKKMLKRLTSDQQKKLNRKLRLEHAGTGYVLKKEYNPAQPQRHIGAISSVLCRFSFVPEKVVLLDDILTTGVTVETCAHLLKQAGVRSVYAVTLFGC</sequence>
<comment type="similarity">
    <text evidence="1">Belongs to the ComF/GntX family.</text>
</comment>
<reference evidence="3 4" key="1">
    <citation type="submission" date="2013-08" db="EMBL/GenBank/DDBJ databases">
        <authorList>
            <person name="Weinstock G."/>
            <person name="Sodergren E."/>
            <person name="Wylie T."/>
            <person name="Fulton L."/>
            <person name="Fulton R."/>
            <person name="Fronick C."/>
            <person name="O'Laughlin M."/>
            <person name="Godfrey J."/>
            <person name="Miner T."/>
            <person name="Herter B."/>
            <person name="Appelbaum E."/>
            <person name="Cordes M."/>
            <person name="Lek S."/>
            <person name="Wollam A."/>
            <person name="Pepin K.H."/>
            <person name="Palsikar V.B."/>
            <person name="Mitreva M."/>
            <person name="Wilson R.K."/>
        </authorList>
    </citation>
    <scope>NUCLEOTIDE SEQUENCE [LARGE SCALE GENOMIC DNA]</scope>
    <source>
        <strain evidence="3 4">ATCC 700332</strain>
    </source>
</reference>
<evidence type="ECO:0000256" key="1">
    <source>
        <dbReference type="ARBA" id="ARBA00008007"/>
    </source>
</evidence>
<dbReference type="PANTHER" id="PTHR47505:SF1">
    <property type="entry name" value="DNA UTILIZATION PROTEIN YHGH"/>
    <property type="match status" value="1"/>
</dbReference>
<dbReference type="InterPro" id="IPR051910">
    <property type="entry name" value="ComF/GntX_DNA_util-trans"/>
</dbReference>
<dbReference type="InterPro" id="IPR000836">
    <property type="entry name" value="PRTase_dom"/>
</dbReference>
<dbReference type="Pfam" id="PF00156">
    <property type="entry name" value="Pribosyltran"/>
    <property type="match status" value="1"/>
</dbReference>
<dbReference type="EMBL" id="AWVH01000002">
    <property type="protein sequence ID" value="ERJ94570.1"/>
    <property type="molecule type" value="Genomic_DNA"/>
</dbReference>
<dbReference type="Proteomes" id="UP000016649">
    <property type="component" value="Unassembled WGS sequence"/>
</dbReference>
<comment type="caution">
    <text evidence="3">The sequence shown here is derived from an EMBL/GenBank/DDBJ whole genome shotgun (WGS) entry which is preliminary data.</text>
</comment>
<gene>
    <name evidence="3" type="ORF">HMPREF9193_00109</name>
</gene>
<evidence type="ECO:0000313" key="4">
    <source>
        <dbReference type="Proteomes" id="UP000016649"/>
    </source>
</evidence>
<dbReference type="PANTHER" id="PTHR47505">
    <property type="entry name" value="DNA UTILIZATION PROTEIN YHGH"/>
    <property type="match status" value="1"/>
</dbReference>
<name>A0ABN0P209_TRELE</name>
<dbReference type="CDD" id="cd06223">
    <property type="entry name" value="PRTases_typeI"/>
    <property type="match status" value="1"/>
</dbReference>
<evidence type="ECO:0000313" key="3">
    <source>
        <dbReference type="EMBL" id="ERJ94570.1"/>
    </source>
</evidence>
<feature type="domain" description="Phosphoribosyltransferase" evidence="2">
    <location>
        <begin position="91"/>
        <end position="166"/>
    </location>
</feature>
<dbReference type="SUPFAM" id="SSF53271">
    <property type="entry name" value="PRTase-like"/>
    <property type="match status" value="1"/>
</dbReference>
<keyword evidence="4" id="KW-1185">Reference proteome</keyword>
<organism evidence="3 4">
    <name type="scientific">Treponema lecithinolyticum ATCC 700332</name>
    <dbReference type="NCBI Taxonomy" id="1321815"/>
    <lineage>
        <taxon>Bacteria</taxon>
        <taxon>Pseudomonadati</taxon>
        <taxon>Spirochaetota</taxon>
        <taxon>Spirochaetia</taxon>
        <taxon>Spirochaetales</taxon>
        <taxon>Treponemataceae</taxon>
        <taxon>Treponema</taxon>
    </lineage>
</organism>
<proteinExistence type="inferred from homology"/>